<gene>
    <name evidence="6" type="ORF">IFM89_038422</name>
</gene>
<dbReference type="AlphaFoldDB" id="A0A835HBJ8"/>
<dbReference type="InterPro" id="IPR005828">
    <property type="entry name" value="MFS_sugar_transport-like"/>
</dbReference>
<dbReference type="Proteomes" id="UP000631114">
    <property type="component" value="Unassembled WGS sequence"/>
</dbReference>
<protein>
    <submittedName>
        <fullName evidence="6">Uncharacterized protein</fullName>
    </submittedName>
</protein>
<dbReference type="Gene3D" id="1.20.1250.20">
    <property type="entry name" value="MFS general substrate transporter like domains"/>
    <property type="match status" value="1"/>
</dbReference>
<organism evidence="6 7">
    <name type="scientific">Coptis chinensis</name>
    <dbReference type="NCBI Taxonomy" id="261450"/>
    <lineage>
        <taxon>Eukaryota</taxon>
        <taxon>Viridiplantae</taxon>
        <taxon>Streptophyta</taxon>
        <taxon>Embryophyta</taxon>
        <taxon>Tracheophyta</taxon>
        <taxon>Spermatophyta</taxon>
        <taxon>Magnoliopsida</taxon>
        <taxon>Ranunculales</taxon>
        <taxon>Ranunculaceae</taxon>
        <taxon>Coptidoideae</taxon>
        <taxon>Coptis</taxon>
    </lineage>
</organism>
<dbReference type="InterPro" id="IPR036259">
    <property type="entry name" value="MFS_trans_sf"/>
</dbReference>
<proteinExistence type="predicted"/>
<dbReference type="EMBL" id="JADFTS010000008">
    <property type="protein sequence ID" value="KAF9595287.1"/>
    <property type="molecule type" value="Genomic_DNA"/>
</dbReference>
<comment type="subcellular location">
    <subcellularLocation>
        <location evidence="1">Membrane</location>
    </subcellularLocation>
</comment>
<evidence type="ECO:0000256" key="5">
    <source>
        <dbReference type="SAM" id="Phobius"/>
    </source>
</evidence>
<dbReference type="Pfam" id="PF00083">
    <property type="entry name" value="Sugar_tr"/>
    <property type="match status" value="1"/>
</dbReference>
<name>A0A835HBJ8_9MAGN</name>
<accession>A0A835HBJ8</accession>
<keyword evidence="3 5" id="KW-1133">Transmembrane helix</keyword>
<dbReference type="GO" id="GO:0016020">
    <property type="term" value="C:membrane"/>
    <property type="evidence" value="ECO:0007669"/>
    <property type="project" value="UniProtKB-SubCell"/>
</dbReference>
<evidence type="ECO:0000256" key="3">
    <source>
        <dbReference type="ARBA" id="ARBA00022989"/>
    </source>
</evidence>
<dbReference type="OrthoDB" id="1711500at2759"/>
<dbReference type="GO" id="GO:0022857">
    <property type="term" value="F:transmembrane transporter activity"/>
    <property type="evidence" value="ECO:0007669"/>
    <property type="project" value="InterPro"/>
</dbReference>
<evidence type="ECO:0000256" key="4">
    <source>
        <dbReference type="ARBA" id="ARBA00023136"/>
    </source>
</evidence>
<keyword evidence="7" id="KW-1185">Reference proteome</keyword>
<reference evidence="6 7" key="1">
    <citation type="submission" date="2020-10" db="EMBL/GenBank/DDBJ databases">
        <title>The Coptis chinensis genome and diversification of protoberbering-type alkaloids.</title>
        <authorList>
            <person name="Wang B."/>
            <person name="Shu S."/>
            <person name="Song C."/>
            <person name="Liu Y."/>
        </authorList>
    </citation>
    <scope>NUCLEOTIDE SEQUENCE [LARGE SCALE GENOMIC DNA]</scope>
    <source>
        <strain evidence="6">HL-2020</strain>
        <tissue evidence="6">Leaf</tissue>
    </source>
</reference>
<keyword evidence="4 5" id="KW-0472">Membrane</keyword>
<evidence type="ECO:0000256" key="2">
    <source>
        <dbReference type="ARBA" id="ARBA00022692"/>
    </source>
</evidence>
<sequence>MFIASSMSFLISIFTMVSDLHRILLNWNGTSSLGYNVRGIFFLYSGVSAITILFVVKHVPETKGKTPEEIQASINTDAEKIAECNSLE</sequence>
<evidence type="ECO:0000313" key="6">
    <source>
        <dbReference type="EMBL" id="KAF9595287.1"/>
    </source>
</evidence>
<keyword evidence="2 5" id="KW-0812">Transmembrane</keyword>
<comment type="caution">
    <text evidence="6">The sequence shown here is derived from an EMBL/GenBank/DDBJ whole genome shotgun (WGS) entry which is preliminary data.</text>
</comment>
<feature type="transmembrane region" description="Helical" evidence="5">
    <location>
        <begin position="35"/>
        <end position="56"/>
    </location>
</feature>
<evidence type="ECO:0000256" key="1">
    <source>
        <dbReference type="ARBA" id="ARBA00004370"/>
    </source>
</evidence>
<evidence type="ECO:0000313" key="7">
    <source>
        <dbReference type="Proteomes" id="UP000631114"/>
    </source>
</evidence>